<name>A0A8H6HMM6_9AGAR</name>
<dbReference type="Proteomes" id="UP000521943">
    <property type="component" value="Unassembled WGS sequence"/>
</dbReference>
<organism evidence="2 3">
    <name type="scientific">Ephemerocybe angulata</name>
    <dbReference type="NCBI Taxonomy" id="980116"/>
    <lineage>
        <taxon>Eukaryota</taxon>
        <taxon>Fungi</taxon>
        <taxon>Dikarya</taxon>
        <taxon>Basidiomycota</taxon>
        <taxon>Agaricomycotina</taxon>
        <taxon>Agaricomycetes</taxon>
        <taxon>Agaricomycetidae</taxon>
        <taxon>Agaricales</taxon>
        <taxon>Agaricineae</taxon>
        <taxon>Psathyrellaceae</taxon>
        <taxon>Ephemerocybe</taxon>
    </lineage>
</organism>
<dbReference type="SUPFAM" id="SSF56112">
    <property type="entry name" value="Protein kinase-like (PK-like)"/>
    <property type="match status" value="1"/>
</dbReference>
<feature type="domain" description="Protein kinase" evidence="1">
    <location>
        <begin position="67"/>
        <end position="337"/>
    </location>
</feature>
<dbReference type="AlphaFoldDB" id="A0A8H6HMM6"/>
<reference evidence="2 3" key="1">
    <citation type="submission" date="2020-07" db="EMBL/GenBank/DDBJ databases">
        <title>Comparative genomics of pyrophilous fungi reveals a link between fire events and developmental genes.</title>
        <authorList>
            <consortium name="DOE Joint Genome Institute"/>
            <person name="Steindorff A.S."/>
            <person name="Carver A."/>
            <person name="Calhoun S."/>
            <person name="Stillman K."/>
            <person name="Liu H."/>
            <person name="Lipzen A."/>
            <person name="Pangilinan J."/>
            <person name="Labutti K."/>
            <person name="Bruns T.D."/>
            <person name="Grigoriev I.V."/>
        </authorList>
    </citation>
    <scope>NUCLEOTIDE SEQUENCE [LARGE SCALE GENOMIC DNA]</scope>
    <source>
        <strain evidence="2 3">CBS 144469</strain>
    </source>
</reference>
<evidence type="ECO:0000313" key="2">
    <source>
        <dbReference type="EMBL" id="KAF6749829.1"/>
    </source>
</evidence>
<sequence>MTTILGSPRLVLMRLRRQMSTRSIEVTHLPVFPSYWPPHGVDTFEPKPLIPRPYTLPCAEKGTFFTITDELYTGKGQWSQVYRGTLICPSSPPIDDAVLKVYCEPLFPPCGQEDYQTPPEAISILSDPDKESHRYTGELMAWQESWAYNKLAPLQGKCVPKFFGAFQSSVFGDNRIHMATLMSYVDGKHIVERCSELVESKSDLYEEQWYPKMRDVYELTHRIHELGVANLDIRKSNIKIDPESGRVVFFDFASARPSRFPTEEDAKIHRVEAGLQYDSNNLDSLLYAICGNEHDSHQFYRRRAKFMEWAIEYCSHEPWFKALGNEFEFLVQAELPL</sequence>
<evidence type="ECO:0000313" key="3">
    <source>
        <dbReference type="Proteomes" id="UP000521943"/>
    </source>
</evidence>
<accession>A0A8H6HMM6</accession>
<protein>
    <recommendedName>
        <fullName evidence="1">Protein kinase domain-containing protein</fullName>
    </recommendedName>
</protein>
<dbReference type="GO" id="GO:0005524">
    <property type="term" value="F:ATP binding"/>
    <property type="evidence" value="ECO:0007669"/>
    <property type="project" value="InterPro"/>
</dbReference>
<comment type="caution">
    <text evidence="2">The sequence shown here is derived from an EMBL/GenBank/DDBJ whole genome shotgun (WGS) entry which is preliminary data.</text>
</comment>
<dbReference type="EMBL" id="JACGCI010000060">
    <property type="protein sequence ID" value="KAF6749829.1"/>
    <property type="molecule type" value="Genomic_DNA"/>
</dbReference>
<proteinExistence type="predicted"/>
<dbReference type="OrthoDB" id="2954877at2759"/>
<dbReference type="PROSITE" id="PS50011">
    <property type="entry name" value="PROTEIN_KINASE_DOM"/>
    <property type="match status" value="1"/>
</dbReference>
<dbReference type="InterPro" id="IPR011009">
    <property type="entry name" value="Kinase-like_dom_sf"/>
</dbReference>
<keyword evidence="3" id="KW-1185">Reference proteome</keyword>
<dbReference type="InterPro" id="IPR000719">
    <property type="entry name" value="Prot_kinase_dom"/>
</dbReference>
<gene>
    <name evidence="2" type="ORF">DFP72DRAFT_531984</name>
</gene>
<evidence type="ECO:0000259" key="1">
    <source>
        <dbReference type="PROSITE" id="PS50011"/>
    </source>
</evidence>
<dbReference type="Gene3D" id="1.10.510.10">
    <property type="entry name" value="Transferase(Phosphotransferase) domain 1"/>
    <property type="match status" value="1"/>
</dbReference>
<dbReference type="GO" id="GO:0004672">
    <property type="term" value="F:protein kinase activity"/>
    <property type="evidence" value="ECO:0007669"/>
    <property type="project" value="InterPro"/>
</dbReference>